<protein>
    <submittedName>
        <fullName evidence="3">Uncharacterized protein</fullName>
    </submittedName>
</protein>
<keyword evidence="2" id="KW-0472">Membrane</keyword>
<keyword evidence="1" id="KW-0175">Coiled coil</keyword>
<feature type="transmembrane region" description="Helical" evidence="2">
    <location>
        <begin position="142"/>
        <end position="160"/>
    </location>
</feature>
<name>A0A8S5N151_9CAUD</name>
<feature type="transmembrane region" description="Helical" evidence="2">
    <location>
        <begin position="6"/>
        <end position="26"/>
    </location>
</feature>
<accession>A0A8S5N151</accession>
<evidence type="ECO:0000256" key="1">
    <source>
        <dbReference type="SAM" id="Coils"/>
    </source>
</evidence>
<dbReference type="EMBL" id="BK015039">
    <property type="protein sequence ID" value="DAD88337.1"/>
    <property type="molecule type" value="Genomic_DNA"/>
</dbReference>
<feature type="transmembrane region" description="Helical" evidence="2">
    <location>
        <begin position="113"/>
        <end position="130"/>
    </location>
</feature>
<proteinExistence type="predicted"/>
<reference evidence="3" key="1">
    <citation type="journal article" date="2021" name="Proc. Natl. Acad. Sci. U.S.A.">
        <title>A Catalog of Tens of Thousands of Viruses from Human Metagenomes Reveals Hidden Associations with Chronic Diseases.</title>
        <authorList>
            <person name="Tisza M.J."/>
            <person name="Buck C.B."/>
        </authorList>
    </citation>
    <scope>NUCLEOTIDE SEQUENCE</scope>
    <source>
        <strain evidence="3">Ctnks32</strain>
    </source>
</reference>
<feature type="coiled-coil region" evidence="1">
    <location>
        <begin position="75"/>
        <end position="105"/>
    </location>
</feature>
<keyword evidence="2" id="KW-0812">Transmembrane</keyword>
<organism evidence="3">
    <name type="scientific">Siphoviridae sp. ctnks32</name>
    <dbReference type="NCBI Taxonomy" id="2826457"/>
    <lineage>
        <taxon>Viruses</taxon>
        <taxon>Duplodnaviria</taxon>
        <taxon>Heunggongvirae</taxon>
        <taxon>Uroviricota</taxon>
        <taxon>Caudoviricetes</taxon>
    </lineage>
</organism>
<feature type="transmembrane region" description="Helical" evidence="2">
    <location>
        <begin position="180"/>
        <end position="201"/>
    </location>
</feature>
<feature type="transmembrane region" description="Helical" evidence="2">
    <location>
        <begin position="213"/>
        <end position="231"/>
    </location>
</feature>
<sequence>MRIDDFSSLIELIATISIGFVAIEYVKSYTSILCEKIFQYIKFISESYDECRALLTDPDTLEHIEPVDVGGKSTIDAVEKLKVEHENLYKEIREEEEKQKKAIIEASQSKSQSAICFYIFLSNVILLWGASFENQWEDQVHIFFLFYCSLSILYLILAWLLGEKERICAGLNFSSLRHSFICFIVILFFSLIGLLFLPIGYSSLIEPICLTMMVAYIALSYLNFAVFAWKINRQAKKFRNKVNTSKESMKQKCTEKKNEVQDLLAVGRVNSKLSIK</sequence>
<evidence type="ECO:0000313" key="3">
    <source>
        <dbReference type="EMBL" id="DAD88337.1"/>
    </source>
</evidence>
<keyword evidence="2" id="KW-1133">Transmembrane helix</keyword>
<evidence type="ECO:0000256" key="2">
    <source>
        <dbReference type="SAM" id="Phobius"/>
    </source>
</evidence>